<name>A0ABP8TRX7_9ACTN</name>
<protein>
    <recommendedName>
        <fullName evidence="3">Zinc ribbon domain-containing protein</fullName>
    </recommendedName>
</protein>
<evidence type="ECO:0000313" key="1">
    <source>
        <dbReference type="EMBL" id="GAA4612370.1"/>
    </source>
</evidence>
<sequence>MTVRHYRYVGPVDLLSTVKPGEEGYGIGSPGDLIAWLTGRDAAELDEPFTFVVDLTGTLRLAPRRSEHVACAGGAPVLGAGELSFHHRQGRWIVHEISNQSTGYCPDVTTWPVVRDALDRAGLEHPDAFTHPVVFRRCPACAERNVVRDDDYHCAFCDTELPTTWNVDPRA</sequence>
<keyword evidence="2" id="KW-1185">Reference proteome</keyword>
<evidence type="ECO:0000313" key="2">
    <source>
        <dbReference type="Proteomes" id="UP001500212"/>
    </source>
</evidence>
<proteinExistence type="predicted"/>
<accession>A0ABP8TRX7</accession>
<reference evidence="2" key="1">
    <citation type="journal article" date="2019" name="Int. J. Syst. Evol. Microbiol.">
        <title>The Global Catalogue of Microorganisms (GCM) 10K type strain sequencing project: providing services to taxonomists for standard genome sequencing and annotation.</title>
        <authorList>
            <consortium name="The Broad Institute Genomics Platform"/>
            <consortium name="The Broad Institute Genome Sequencing Center for Infectious Disease"/>
            <person name="Wu L."/>
            <person name="Ma J."/>
        </authorList>
    </citation>
    <scope>NUCLEOTIDE SEQUENCE [LARGE SCALE GENOMIC DNA]</scope>
    <source>
        <strain evidence="2">JCM 17938</strain>
    </source>
</reference>
<evidence type="ECO:0008006" key="3">
    <source>
        <dbReference type="Google" id="ProtNLM"/>
    </source>
</evidence>
<comment type="caution">
    <text evidence="1">The sequence shown here is derived from an EMBL/GenBank/DDBJ whole genome shotgun (WGS) entry which is preliminary data.</text>
</comment>
<dbReference type="EMBL" id="BAABHJ010000020">
    <property type="protein sequence ID" value="GAA4612370.1"/>
    <property type="molecule type" value="Genomic_DNA"/>
</dbReference>
<organism evidence="1 2">
    <name type="scientific">Actinoallomurus liliacearum</name>
    <dbReference type="NCBI Taxonomy" id="1080073"/>
    <lineage>
        <taxon>Bacteria</taxon>
        <taxon>Bacillati</taxon>
        <taxon>Actinomycetota</taxon>
        <taxon>Actinomycetes</taxon>
        <taxon>Streptosporangiales</taxon>
        <taxon>Thermomonosporaceae</taxon>
        <taxon>Actinoallomurus</taxon>
    </lineage>
</organism>
<dbReference type="Proteomes" id="UP001500212">
    <property type="component" value="Unassembled WGS sequence"/>
</dbReference>
<gene>
    <name evidence="1" type="ORF">GCM10023195_52940</name>
</gene>
<dbReference type="RefSeq" id="WP_345359911.1">
    <property type="nucleotide sequence ID" value="NZ_BAABHJ010000020.1"/>
</dbReference>